<dbReference type="Gene3D" id="3.30.50.10">
    <property type="entry name" value="Erythroid Transcription Factor GATA-1, subunit A"/>
    <property type="match status" value="1"/>
</dbReference>
<dbReference type="InterPro" id="IPR000679">
    <property type="entry name" value="Znf_GATA"/>
</dbReference>
<evidence type="ECO:0000259" key="8">
    <source>
        <dbReference type="PROSITE" id="PS50114"/>
    </source>
</evidence>
<dbReference type="STRING" id="13333.W1PM36"/>
<dbReference type="GO" id="GO:0030154">
    <property type="term" value="P:cell differentiation"/>
    <property type="evidence" value="ECO:0000318"/>
    <property type="project" value="GO_Central"/>
</dbReference>
<dbReference type="InterPro" id="IPR013088">
    <property type="entry name" value="Znf_NHR/GATA"/>
</dbReference>
<evidence type="ECO:0000256" key="4">
    <source>
        <dbReference type="ARBA" id="ARBA00022833"/>
    </source>
</evidence>
<dbReference type="GO" id="GO:0005634">
    <property type="term" value="C:nucleus"/>
    <property type="evidence" value="ECO:0000318"/>
    <property type="project" value="GO_Central"/>
</dbReference>
<proteinExistence type="inferred from homology"/>
<evidence type="ECO:0000256" key="5">
    <source>
        <dbReference type="ARBA" id="ARBA00023159"/>
    </source>
</evidence>
<dbReference type="EMBL" id="KI393256">
    <property type="protein sequence ID" value="ERN08741.1"/>
    <property type="molecule type" value="Genomic_DNA"/>
</dbReference>
<dbReference type="AlphaFoldDB" id="W1PM36"/>
<gene>
    <name evidence="9" type="ORF">AMTR_s00017p00242860</name>
</gene>
<sequence>MAYPIVLDMDWVGGSFGIENILNFSNEEMAQLCEYDEEAVERETTQQQQGTTPSPNSAQSSGEPIFPPVELLQAESGPQKPWRRPRSKRPRPAPRVWTLSPQEIGSPGKGFPAKKWPEREAPARRCSHCLVEKTPQWRMGPMGPRTLCNACGVRYKSGRLFPEYRPAASPTFRLDLHSNSHRKVLEMRRGNTNNVLVN</sequence>
<dbReference type="FunFam" id="3.30.50.10:FF:000018">
    <property type="entry name" value="GATA transcription factor"/>
    <property type="match status" value="1"/>
</dbReference>
<evidence type="ECO:0000313" key="10">
    <source>
        <dbReference type="Proteomes" id="UP000017836"/>
    </source>
</evidence>
<dbReference type="SUPFAM" id="SSF57716">
    <property type="entry name" value="Glucocorticoid receptor-like (DNA-binding domain)"/>
    <property type="match status" value="1"/>
</dbReference>
<dbReference type="GO" id="GO:0006357">
    <property type="term" value="P:regulation of transcription by RNA polymerase II"/>
    <property type="evidence" value="ECO:0000318"/>
    <property type="project" value="GO_Central"/>
</dbReference>
<dbReference type="InterPro" id="IPR051140">
    <property type="entry name" value="GATA_TF"/>
</dbReference>
<accession>W1PM36</accession>
<feature type="region of interest" description="Disordered" evidence="7">
    <location>
        <begin position="37"/>
        <end position="118"/>
    </location>
</feature>
<dbReference type="PROSITE" id="PS00344">
    <property type="entry name" value="GATA_ZN_FINGER_1"/>
    <property type="match status" value="1"/>
</dbReference>
<dbReference type="GO" id="GO:0008270">
    <property type="term" value="F:zinc ion binding"/>
    <property type="evidence" value="ECO:0007669"/>
    <property type="project" value="UniProtKB-KW"/>
</dbReference>
<dbReference type="SMART" id="SM00401">
    <property type="entry name" value="ZnF_GATA"/>
    <property type="match status" value="1"/>
</dbReference>
<dbReference type="GO" id="GO:0000976">
    <property type="term" value="F:transcription cis-regulatory region binding"/>
    <property type="evidence" value="ECO:0000318"/>
    <property type="project" value="GO_Central"/>
</dbReference>
<keyword evidence="2" id="KW-0479">Metal-binding</keyword>
<keyword evidence="5" id="KW-0010">Activator</keyword>
<dbReference type="PROSITE" id="PS50114">
    <property type="entry name" value="GATA_ZN_FINGER_2"/>
    <property type="match status" value="1"/>
</dbReference>
<evidence type="ECO:0000256" key="6">
    <source>
        <dbReference type="PROSITE-ProRule" id="PRU00094"/>
    </source>
</evidence>
<dbReference type="Proteomes" id="UP000017836">
    <property type="component" value="Unassembled WGS sequence"/>
</dbReference>
<evidence type="ECO:0000313" key="9">
    <source>
        <dbReference type="EMBL" id="ERN08741.1"/>
    </source>
</evidence>
<dbReference type="Gramene" id="ERN08741">
    <property type="protein sequence ID" value="ERN08741"/>
    <property type="gene ID" value="AMTR_s00017p00242860"/>
</dbReference>
<feature type="domain" description="GATA-type" evidence="8">
    <location>
        <begin position="120"/>
        <end position="156"/>
    </location>
</feature>
<dbReference type="CDD" id="cd00202">
    <property type="entry name" value="ZnF_GATA"/>
    <property type="match status" value="1"/>
</dbReference>
<dbReference type="Pfam" id="PF00320">
    <property type="entry name" value="GATA"/>
    <property type="match status" value="1"/>
</dbReference>
<keyword evidence="10" id="KW-1185">Reference proteome</keyword>
<dbReference type="PANTHER" id="PTHR45658">
    <property type="entry name" value="GATA TRANSCRIPTION FACTOR"/>
    <property type="match status" value="1"/>
</dbReference>
<comment type="similarity">
    <text evidence="1">Belongs to the type IV zinc-finger family. Class A subfamily.</text>
</comment>
<protein>
    <recommendedName>
        <fullName evidence="8">GATA-type domain-containing protein</fullName>
    </recommendedName>
</protein>
<dbReference type="PANTHER" id="PTHR45658:SF18">
    <property type="entry name" value="PROTEIN GAT2"/>
    <property type="match status" value="1"/>
</dbReference>
<feature type="compositionally biased region" description="Polar residues" evidence="7">
    <location>
        <begin position="53"/>
        <end position="62"/>
    </location>
</feature>
<feature type="compositionally biased region" description="Basic residues" evidence="7">
    <location>
        <begin position="81"/>
        <end position="92"/>
    </location>
</feature>
<evidence type="ECO:0000256" key="3">
    <source>
        <dbReference type="ARBA" id="ARBA00022771"/>
    </source>
</evidence>
<keyword evidence="4" id="KW-0862">Zinc</keyword>
<evidence type="ECO:0000256" key="2">
    <source>
        <dbReference type="ARBA" id="ARBA00022723"/>
    </source>
</evidence>
<organism evidence="9 10">
    <name type="scientific">Amborella trichopoda</name>
    <dbReference type="NCBI Taxonomy" id="13333"/>
    <lineage>
        <taxon>Eukaryota</taxon>
        <taxon>Viridiplantae</taxon>
        <taxon>Streptophyta</taxon>
        <taxon>Embryophyta</taxon>
        <taxon>Tracheophyta</taxon>
        <taxon>Spermatophyta</taxon>
        <taxon>Magnoliopsida</taxon>
        <taxon>Amborellales</taxon>
        <taxon>Amborellaceae</taxon>
        <taxon>Amborella</taxon>
    </lineage>
</organism>
<keyword evidence="3 6" id="KW-0863">Zinc-finger</keyword>
<dbReference type="eggNOG" id="KOG1601">
    <property type="taxonomic scope" value="Eukaryota"/>
</dbReference>
<evidence type="ECO:0000256" key="1">
    <source>
        <dbReference type="ARBA" id="ARBA00005694"/>
    </source>
</evidence>
<reference evidence="10" key="1">
    <citation type="journal article" date="2013" name="Science">
        <title>The Amborella genome and the evolution of flowering plants.</title>
        <authorList>
            <consortium name="Amborella Genome Project"/>
        </authorList>
    </citation>
    <scope>NUCLEOTIDE SEQUENCE [LARGE SCALE GENOMIC DNA]</scope>
</reference>
<name>W1PM36_AMBTC</name>
<dbReference type="HOGENOM" id="CLU_1379802_0_0_1"/>
<evidence type="ECO:0000256" key="7">
    <source>
        <dbReference type="SAM" id="MobiDB-lite"/>
    </source>
</evidence>